<keyword evidence="2" id="KW-1185">Reference proteome</keyword>
<evidence type="ECO:0008006" key="3">
    <source>
        <dbReference type="Google" id="ProtNLM"/>
    </source>
</evidence>
<dbReference type="OrthoDB" id="5314997at2759"/>
<name>A0A2V1DXN9_9PLEO</name>
<protein>
    <recommendedName>
        <fullName evidence="3">F-box domain-containing protein</fullName>
    </recommendedName>
</protein>
<sequence>MAEQSKHLDASDRAPQPFRFLDLPKELRLLIYEALPVTTHHVPIPGTKVQCKETALYSCVVKTIPLSILGTCTIVKEEALPIVTEKLEQLCARPPQMILHWKNIVETIGNQPIGHDRGMLNCRNIIETIVHNAPTNPQTDSDCRSMATHYLQHITYGGIHSIPKSDRRLLLEFFAQANRRYRVHGNAAHETRLLLAVEGLEKFPPHDGPESEDDIDSSMAFMNSLEIAYQLIAESMSTFNVEKHHIEVIPMFKERSETLEDILRAARHYVSVAILTAIASTRGELFTIRPNMSEETRVNEWEEGVKYP</sequence>
<organism evidence="1 2">
    <name type="scientific">Periconia macrospinosa</name>
    <dbReference type="NCBI Taxonomy" id="97972"/>
    <lineage>
        <taxon>Eukaryota</taxon>
        <taxon>Fungi</taxon>
        <taxon>Dikarya</taxon>
        <taxon>Ascomycota</taxon>
        <taxon>Pezizomycotina</taxon>
        <taxon>Dothideomycetes</taxon>
        <taxon>Pleosporomycetidae</taxon>
        <taxon>Pleosporales</taxon>
        <taxon>Massarineae</taxon>
        <taxon>Periconiaceae</taxon>
        <taxon>Periconia</taxon>
    </lineage>
</organism>
<evidence type="ECO:0000313" key="1">
    <source>
        <dbReference type="EMBL" id="PVI03128.1"/>
    </source>
</evidence>
<evidence type="ECO:0000313" key="2">
    <source>
        <dbReference type="Proteomes" id="UP000244855"/>
    </source>
</evidence>
<dbReference type="EMBL" id="KZ805335">
    <property type="protein sequence ID" value="PVI03128.1"/>
    <property type="molecule type" value="Genomic_DNA"/>
</dbReference>
<reference evidence="1 2" key="1">
    <citation type="journal article" date="2018" name="Sci. Rep.">
        <title>Comparative genomics provides insights into the lifestyle and reveals functional heterogeneity of dark septate endophytic fungi.</title>
        <authorList>
            <person name="Knapp D.G."/>
            <person name="Nemeth J.B."/>
            <person name="Barry K."/>
            <person name="Hainaut M."/>
            <person name="Henrissat B."/>
            <person name="Johnson J."/>
            <person name="Kuo A."/>
            <person name="Lim J.H.P."/>
            <person name="Lipzen A."/>
            <person name="Nolan M."/>
            <person name="Ohm R.A."/>
            <person name="Tamas L."/>
            <person name="Grigoriev I.V."/>
            <person name="Spatafora J.W."/>
            <person name="Nagy L.G."/>
            <person name="Kovacs G.M."/>
        </authorList>
    </citation>
    <scope>NUCLEOTIDE SEQUENCE [LARGE SCALE GENOMIC DNA]</scope>
    <source>
        <strain evidence="1 2">DSE2036</strain>
    </source>
</reference>
<accession>A0A2V1DXN9</accession>
<dbReference type="AlphaFoldDB" id="A0A2V1DXN9"/>
<dbReference type="Proteomes" id="UP000244855">
    <property type="component" value="Unassembled WGS sequence"/>
</dbReference>
<gene>
    <name evidence="1" type="ORF">DM02DRAFT_726758</name>
</gene>
<proteinExistence type="predicted"/>